<organism evidence="1 2">
    <name type="scientific">Racocetra fulgida</name>
    <dbReference type="NCBI Taxonomy" id="60492"/>
    <lineage>
        <taxon>Eukaryota</taxon>
        <taxon>Fungi</taxon>
        <taxon>Fungi incertae sedis</taxon>
        <taxon>Mucoromycota</taxon>
        <taxon>Glomeromycotina</taxon>
        <taxon>Glomeromycetes</taxon>
        <taxon>Diversisporales</taxon>
        <taxon>Gigasporaceae</taxon>
        <taxon>Racocetra</taxon>
    </lineage>
</organism>
<keyword evidence="2" id="KW-1185">Reference proteome</keyword>
<accession>A0A9N9NEL1</accession>
<gene>
    <name evidence="1" type="ORF">RFULGI_LOCUS11729</name>
</gene>
<evidence type="ECO:0000313" key="1">
    <source>
        <dbReference type="EMBL" id="CAG8725069.1"/>
    </source>
</evidence>
<dbReference type="EMBL" id="CAJVPZ010026237">
    <property type="protein sequence ID" value="CAG8725069.1"/>
    <property type="molecule type" value="Genomic_DNA"/>
</dbReference>
<feature type="non-terminal residue" evidence="1">
    <location>
        <position position="1"/>
    </location>
</feature>
<dbReference type="Proteomes" id="UP000789396">
    <property type="component" value="Unassembled WGS sequence"/>
</dbReference>
<sequence>AGEMMTGELKERCIKVLQKFVGDFQQRKSEVTEETLKAFMDPNRKILLEKN</sequence>
<protein>
    <submittedName>
        <fullName evidence="1">13833_t:CDS:1</fullName>
    </submittedName>
</protein>
<dbReference type="OrthoDB" id="10261385at2759"/>
<proteinExistence type="predicted"/>
<dbReference type="AlphaFoldDB" id="A0A9N9NEL1"/>
<dbReference type="Gene3D" id="1.10.240.10">
    <property type="entry name" value="Tyrosyl-Transfer RNA Synthetase"/>
    <property type="match status" value="1"/>
</dbReference>
<evidence type="ECO:0000313" key="2">
    <source>
        <dbReference type="Proteomes" id="UP000789396"/>
    </source>
</evidence>
<name>A0A9N9NEL1_9GLOM</name>
<reference evidence="1" key="1">
    <citation type="submission" date="2021-06" db="EMBL/GenBank/DDBJ databases">
        <authorList>
            <person name="Kallberg Y."/>
            <person name="Tangrot J."/>
            <person name="Rosling A."/>
        </authorList>
    </citation>
    <scope>NUCLEOTIDE SEQUENCE</scope>
    <source>
        <strain evidence="1">IN212</strain>
    </source>
</reference>
<comment type="caution">
    <text evidence="1">The sequence shown here is derived from an EMBL/GenBank/DDBJ whole genome shotgun (WGS) entry which is preliminary data.</text>
</comment>